<evidence type="ECO:0000313" key="2">
    <source>
        <dbReference type="Proteomes" id="UP000063434"/>
    </source>
</evidence>
<organism evidence="1 2">
    <name type="scientific">Pseudomonas fluorescens</name>
    <dbReference type="NCBI Taxonomy" id="294"/>
    <lineage>
        <taxon>Bacteria</taxon>
        <taxon>Pseudomonadati</taxon>
        <taxon>Pseudomonadota</taxon>
        <taxon>Gammaproteobacteria</taxon>
        <taxon>Pseudomonadales</taxon>
        <taxon>Pseudomonadaceae</taxon>
        <taxon>Pseudomonas</taxon>
    </lineage>
</organism>
<evidence type="ECO:0000313" key="1">
    <source>
        <dbReference type="EMBL" id="KWV74310.1"/>
    </source>
</evidence>
<reference evidence="1 2" key="1">
    <citation type="submission" date="2015-05" db="EMBL/GenBank/DDBJ databases">
        <title>A genomic and transcriptomic approach to investigate the blue pigment phenotype in Pseudomonas fluorescens.</title>
        <authorList>
            <person name="Andreani N.A."/>
            <person name="Cardazzo B."/>
        </authorList>
    </citation>
    <scope>NUCLEOTIDE SEQUENCE [LARGE SCALE GENOMIC DNA]</scope>
    <source>
        <strain evidence="1 2">Ps_40</strain>
    </source>
</reference>
<dbReference type="EMBL" id="LCYC01000041">
    <property type="protein sequence ID" value="KWV74310.1"/>
    <property type="molecule type" value="Genomic_DNA"/>
</dbReference>
<dbReference type="Proteomes" id="UP000063434">
    <property type="component" value="Unassembled WGS sequence"/>
</dbReference>
<sequence>MGTSLLAKNANDNACLLNERGACEFFASELAPTEGGVLLSLMRLPAVGRRLCTILETVIAHYLGNAQVVVSKNLPTAC</sequence>
<gene>
    <name evidence="1" type="ORF">PFL603g_03224</name>
</gene>
<accession>A0A109KS60</accession>
<proteinExistence type="predicted"/>
<protein>
    <submittedName>
        <fullName evidence="1">Uncharacterized protein</fullName>
    </submittedName>
</protein>
<name>A0A109KS60_PSEFL</name>
<dbReference type="AlphaFoldDB" id="A0A109KS60"/>
<comment type="caution">
    <text evidence="1">The sequence shown here is derived from an EMBL/GenBank/DDBJ whole genome shotgun (WGS) entry which is preliminary data.</text>
</comment>